<dbReference type="PROSITE" id="PS50026">
    <property type="entry name" value="EGF_3"/>
    <property type="match status" value="4"/>
</dbReference>
<dbReference type="Pfam" id="PF00084">
    <property type="entry name" value="Sushi"/>
    <property type="match status" value="6"/>
</dbReference>
<feature type="disulfide bond" evidence="12">
    <location>
        <begin position="677"/>
        <end position="704"/>
    </location>
</feature>
<keyword evidence="8" id="KW-0130">Cell adhesion</keyword>
<evidence type="ECO:0000256" key="3">
    <source>
        <dbReference type="ARBA" id="ARBA00022536"/>
    </source>
</evidence>
<dbReference type="SUPFAM" id="SSF56436">
    <property type="entry name" value="C-type lectin-like"/>
    <property type="match status" value="4"/>
</dbReference>
<dbReference type="InterPro" id="IPR000436">
    <property type="entry name" value="Sushi_SCR_CCP_dom"/>
</dbReference>
<protein>
    <submittedName>
        <fullName evidence="17">CSMD3 protein</fullName>
    </submittedName>
</protein>
<dbReference type="OrthoDB" id="10001232at2759"/>
<dbReference type="CDD" id="cd00033">
    <property type="entry name" value="CCP"/>
    <property type="match status" value="6"/>
</dbReference>
<evidence type="ECO:0000256" key="2">
    <source>
        <dbReference type="ARBA" id="ARBA00022525"/>
    </source>
</evidence>
<dbReference type="AlphaFoldDB" id="A0A8K0AAY7"/>
<dbReference type="InterPro" id="IPR035976">
    <property type="entry name" value="Sushi/SCR/CCP_sf"/>
</dbReference>
<dbReference type="CDD" id="cd00054">
    <property type="entry name" value="EGF_CA"/>
    <property type="match status" value="1"/>
</dbReference>
<feature type="domain" description="Sushi" evidence="16">
    <location>
        <begin position="707"/>
        <end position="763"/>
    </location>
</feature>
<keyword evidence="7" id="KW-0106">Calcium</keyword>
<feature type="disulfide bond" evidence="12">
    <location>
        <begin position="791"/>
        <end position="818"/>
    </location>
</feature>
<evidence type="ECO:0000256" key="13">
    <source>
        <dbReference type="SAM" id="SignalP"/>
    </source>
</evidence>
<proteinExistence type="predicted"/>
<feature type="domain" description="Sushi" evidence="16">
    <location>
        <begin position="484"/>
        <end position="543"/>
    </location>
</feature>
<evidence type="ECO:0000256" key="6">
    <source>
        <dbReference type="ARBA" id="ARBA00022737"/>
    </source>
</evidence>
<dbReference type="SUPFAM" id="SSF57535">
    <property type="entry name" value="Complement control module/SCR domain"/>
    <property type="match status" value="6"/>
</dbReference>
<feature type="domain" description="C-type lectin" evidence="15">
    <location>
        <begin position="166"/>
        <end position="277"/>
    </location>
</feature>
<keyword evidence="5 13" id="KW-0732">Signal</keyword>
<organism evidence="17 18">
    <name type="scientific">Branchiostoma lanceolatum</name>
    <name type="common">Common lancelet</name>
    <name type="synonym">Amphioxus lanceolatum</name>
    <dbReference type="NCBI Taxonomy" id="7740"/>
    <lineage>
        <taxon>Eukaryota</taxon>
        <taxon>Metazoa</taxon>
        <taxon>Chordata</taxon>
        <taxon>Cephalochordata</taxon>
        <taxon>Leptocardii</taxon>
        <taxon>Amphioxiformes</taxon>
        <taxon>Branchiostomatidae</taxon>
        <taxon>Branchiostoma</taxon>
    </lineage>
</organism>
<keyword evidence="10" id="KW-0325">Glycoprotein</keyword>
<feature type="domain" description="C-type lectin" evidence="15">
    <location>
        <begin position="305"/>
        <end position="421"/>
    </location>
</feature>
<evidence type="ECO:0000256" key="1">
    <source>
        <dbReference type="ARBA" id="ARBA00004613"/>
    </source>
</evidence>
<reference evidence="17" key="1">
    <citation type="submission" date="2022-01" db="EMBL/GenBank/DDBJ databases">
        <authorList>
            <person name="Braso-Vives M."/>
        </authorList>
    </citation>
    <scope>NUCLEOTIDE SEQUENCE</scope>
</reference>
<feature type="domain" description="Sushi" evidence="16">
    <location>
        <begin position="764"/>
        <end position="820"/>
    </location>
</feature>
<dbReference type="GO" id="GO:0005509">
    <property type="term" value="F:calcium ion binding"/>
    <property type="evidence" value="ECO:0007669"/>
    <property type="project" value="InterPro"/>
</dbReference>
<dbReference type="SUPFAM" id="SSF57196">
    <property type="entry name" value="EGF/Laminin"/>
    <property type="match status" value="2"/>
</dbReference>
<evidence type="ECO:0000256" key="4">
    <source>
        <dbReference type="ARBA" id="ARBA00022659"/>
    </source>
</evidence>
<dbReference type="InterPro" id="IPR016186">
    <property type="entry name" value="C-type_lectin-like/link_sf"/>
</dbReference>
<dbReference type="PROSITE" id="PS00022">
    <property type="entry name" value="EGF_1"/>
    <property type="match status" value="1"/>
</dbReference>
<feature type="chain" id="PRO_5035431251" evidence="13">
    <location>
        <begin position="23"/>
        <end position="1098"/>
    </location>
</feature>
<dbReference type="GO" id="GO:0005576">
    <property type="term" value="C:extracellular region"/>
    <property type="evidence" value="ECO:0007669"/>
    <property type="project" value="UniProtKB-SubCell"/>
</dbReference>
<feature type="disulfide bond" evidence="12">
    <location>
        <begin position="734"/>
        <end position="761"/>
    </location>
</feature>
<dbReference type="PANTHER" id="PTHR45656">
    <property type="entry name" value="PROTEIN CBR-CLEC-78"/>
    <property type="match status" value="1"/>
</dbReference>
<dbReference type="PANTHER" id="PTHR45656:SF4">
    <property type="entry name" value="PROTEIN CBR-CLEC-78"/>
    <property type="match status" value="1"/>
</dbReference>
<feature type="domain" description="Sushi" evidence="16">
    <location>
        <begin position="650"/>
        <end position="706"/>
    </location>
</feature>
<feature type="domain" description="EGF-like" evidence="14">
    <location>
        <begin position="912"/>
        <end position="949"/>
    </location>
</feature>
<feature type="domain" description="C-type lectin" evidence="15">
    <location>
        <begin position="967"/>
        <end position="1084"/>
    </location>
</feature>
<comment type="caution">
    <text evidence="11">Lacks conserved residue(s) required for the propagation of feature annotation.</text>
</comment>
<dbReference type="InterPro" id="IPR016187">
    <property type="entry name" value="CTDL_fold"/>
</dbReference>
<dbReference type="EMBL" id="OV696693">
    <property type="protein sequence ID" value="CAH1271353.1"/>
    <property type="molecule type" value="Genomic_DNA"/>
</dbReference>
<keyword evidence="3 11" id="KW-0245">EGF-like domain</keyword>
<dbReference type="FunFam" id="2.10.70.10:FF:000014">
    <property type="entry name" value="Membrane cofactor protein"/>
    <property type="match status" value="1"/>
</dbReference>
<dbReference type="SMART" id="SM00034">
    <property type="entry name" value="CLECT"/>
    <property type="match status" value="4"/>
</dbReference>
<dbReference type="Pfam" id="PF00008">
    <property type="entry name" value="EGF"/>
    <property type="match status" value="3"/>
</dbReference>
<evidence type="ECO:0000256" key="5">
    <source>
        <dbReference type="ARBA" id="ARBA00022729"/>
    </source>
</evidence>
<dbReference type="PROSITE" id="PS50923">
    <property type="entry name" value="SUSHI"/>
    <property type="match status" value="6"/>
</dbReference>
<dbReference type="Gene3D" id="2.10.70.10">
    <property type="entry name" value="Complement Module, domain 1"/>
    <property type="match status" value="6"/>
</dbReference>
<dbReference type="Proteomes" id="UP000838412">
    <property type="component" value="Chromosome 8"/>
</dbReference>
<feature type="domain" description="Sushi" evidence="16">
    <location>
        <begin position="544"/>
        <end position="603"/>
    </location>
</feature>
<dbReference type="PROSITE" id="PS50041">
    <property type="entry name" value="C_TYPE_LECTIN_2"/>
    <property type="match status" value="4"/>
</dbReference>
<feature type="disulfide bond" evidence="12">
    <location>
        <begin position="574"/>
        <end position="601"/>
    </location>
</feature>
<dbReference type="Gene3D" id="3.10.100.10">
    <property type="entry name" value="Mannose-Binding Protein A, subunit A"/>
    <property type="match status" value="4"/>
</dbReference>
<feature type="disulfide bond" evidence="11">
    <location>
        <begin position="939"/>
        <end position="948"/>
    </location>
</feature>
<evidence type="ECO:0000259" key="15">
    <source>
        <dbReference type="PROSITE" id="PS50041"/>
    </source>
</evidence>
<evidence type="ECO:0000256" key="9">
    <source>
        <dbReference type="ARBA" id="ARBA00023157"/>
    </source>
</evidence>
<dbReference type="InterPro" id="IPR000742">
    <property type="entry name" value="EGF"/>
</dbReference>
<evidence type="ECO:0000313" key="18">
    <source>
        <dbReference type="Proteomes" id="UP000838412"/>
    </source>
</evidence>
<dbReference type="FunFam" id="2.10.25.10:FF:000095">
    <property type="entry name" value="Notch, isoform B"/>
    <property type="match status" value="1"/>
</dbReference>
<comment type="subcellular location">
    <subcellularLocation>
        <location evidence="1">Secreted</location>
    </subcellularLocation>
</comment>
<sequence>MAVERVFLLLVVLASIPLAAKGQTCPDGYSYNAGLCYRWTETLSFALDAIDDCASDGATLALPRSQGEHDYLTSLVSETILIGVTDIFNEGTWEYSDGTPIGAFNKFLPDADYPNTAQIDCVVMSKDHAYMWKPSSCSQQQYGYVCQKDADTGIPPLVCPDGYSYNAGLCYRWTETLSSPLDAIDDCASDGSTLALPRSQGEHDYLAGLVSETILIGVTDIFQEGTWEYSDGTPIGAFNKFLPHAADADYPNTAQIDCVVMSKDHAYMWKPSSCSQQQYGYVCQQDADMTQFPQLECPAGYTGVSGTKCYRVVTTVDSAVTALAECQNEGADAVLPTSDLEHYYLKSLGLGTHWIGITDAEPHATEGNWVYITTGLPPLGAFNRWGSTANTDALDCVTMDSTEAFQWAPTNCLDNHACVCQKDPPDQCPPLVAPENGAVSGSSLPGAVATFSCDVGYNMHGASTTTCQADLTWSNTNYPTCIIAQCPPLSTVPHGSLSPVSHPYVYQDEVLFSCDTGYNIAGVSSITCQADGLWSDLMPTCNIVQCPLVTVQLPVILSSGGSPYSYQDEVTFTCADGYAMDGAASATCQASGTWSDEVPTCNDIDACLATPCDAQATCEDNPAPALDATCECNTGYTGDGLADGNGCSAVQCPALTDPANGAVSGTNFYGDVATFTCDPGYNLVGGSTRTCQADTTWSGSSPTCTAVQCPALTAPANGAVSGTNFYGDVATFTCDPGYNLVGGSTRTCQADTTWSGSSPTCTAVQCPALTAPANGAVSGTNSYEDVATFTCDPGYNLVGGSTRTCQADTTWSGSSPTCTDIDACLANPCHAQATCRDNPAPALDAACQCNTGYTGDGQADGTGCSDIDACLANPCHAQATCRDNPAPALDAACQCNTGYTGDGQADGTGCSVTSECIPNPCQYGGTCSELSPSGYTCRCRSGYIGDNCQIGCNIKYHKFPVDQFGIHNGKCYWFSRKSDRRKYKSAQTFCSSNHGGRLVIIKDKNKQSFLESKIKMFQIGSISKWIGLNDRGREKNFKWSDDSAFDASVYHNWRNIPTGRHKNRDCTAISKARDSKWVLLNCNKIGQAFICELGTPFI</sequence>
<dbReference type="InterPro" id="IPR001304">
    <property type="entry name" value="C-type_lectin-like"/>
</dbReference>
<name>A0A8K0AAY7_BRALA</name>
<dbReference type="SMART" id="SM00032">
    <property type="entry name" value="CCP"/>
    <property type="match status" value="6"/>
</dbReference>
<feature type="disulfide bond" evidence="12">
    <location>
        <begin position="514"/>
        <end position="541"/>
    </location>
</feature>
<evidence type="ECO:0000256" key="7">
    <source>
        <dbReference type="ARBA" id="ARBA00022837"/>
    </source>
</evidence>
<dbReference type="InterPro" id="IPR001881">
    <property type="entry name" value="EGF-like_Ca-bd_dom"/>
</dbReference>
<feature type="domain" description="C-type lectin" evidence="15">
    <location>
        <begin position="32"/>
        <end position="140"/>
    </location>
</feature>
<keyword evidence="6" id="KW-0677">Repeat</keyword>
<evidence type="ECO:0000256" key="11">
    <source>
        <dbReference type="PROSITE-ProRule" id="PRU00076"/>
    </source>
</evidence>
<evidence type="ECO:0000256" key="10">
    <source>
        <dbReference type="ARBA" id="ARBA00023180"/>
    </source>
</evidence>
<evidence type="ECO:0000256" key="12">
    <source>
        <dbReference type="PROSITE-ProRule" id="PRU00302"/>
    </source>
</evidence>
<dbReference type="InterPro" id="IPR051277">
    <property type="entry name" value="SEZ6_CSMD_C4BPB_Regulators"/>
</dbReference>
<dbReference type="CDD" id="cd00037">
    <property type="entry name" value="CLECT"/>
    <property type="match status" value="4"/>
</dbReference>
<gene>
    <name evidence="17" type="primary">CSMD3</name>
    <name evidence="17" type="ORF">BLAG_LOCUS23417</name>
</gene>
<feature type="domain" description="EGF-like" evidence="14">
    <location>
        <begin position="820"/>
        <end position="859"/>
    </location>
</feature>
<feature type="domain" description="EGF-like" evidence="14">
    <location>
        <begin position="866"/>
        <end position="905"/>
    </location>
</feature>
<dbReference type="SMART" id="SM00181">
    <property type="entry name" value="EGF"/>
    <property type="match status" value="4"/>
</dbReference>
<evidence type="ECO:0000259" key="14">
    <source>
        <dbReference type="PROSITE" id="PS50026"/>
    </source>
</evidence>
<feature type="signal peptide" evidence="13">
    <location>
        <begin position="1"/>
        <end position="22"/>
    </location>
</feature>
<dbReference type="SMART" id="SM00179">
    <property type="entry name" value="EGF_CA"/>
    <property type="match status" value="4"/>
</dbReference>
<evidence type="ECO:0000313" key="17">
    <source>
        <dbReference type="EMBL" id="CAH1271353.1"/>
    </source>
</evidence>
<dbReference type="GO" id="GO:0007155">
    <property type="term" value="P:cell adhesion"/>
    <property type="evidence" value="ECO:0007669"/>
    <property type="project" value="UniProtKB-KW"/>
</dbReference>
<accession>A0A8K0AAY7</accession>
<keyword evidence="2" id="KW-0964">Secreted</keyword>
<keyword evidence="18" id="KW-1185">Reference proteome</keyword>
<evidence type="ECO:0000256" key="8">
    <source>
        <dbReference type="ARBA" id="ARBA00022889"/>
    </source>
</evidence>
<feature type="domain" description="Sushi" evidence="16">
    <location>
        <begin position="426"/>
        <end position="483"/>
    </location>
</feature>
<keyword evidence="4 12" id="KW-0768">Sushi</keyword>
<dbReference type="Gene3D" id="2.10.25.10">
    <property type="entry name" value="Laminin"/>
    <property type="match status" value="4"/>
</dbReference>
<dbReference type="Pfam" id="PF00059">
    <property type="entry name" value="Lectin_C"/>
    <property type="match status" value="4"/>
</dbReference>
<evidence type="ECO:0000259" key="16">
    <source>
        <dbReference type="PROSITE" id="PS50923"/>
    </source>
</evidence>
<keyword evidence="9 11" id="KW-1015">Disulfide bond</keyword>
<dbReference type="FunFam" id="2.10.70.10:FF:000064">
    <property type="entry name" value="Fibulin 7"/>
    <property type="match status" value="3"/>
</dbReference>
<feature type="domain" description="EGF-like" evidence="14">
    <location>
        <begin position="603"/>
        <end position="639"/>
    </location>
</feature>